<feature type="domain" description="Potassium channel" evidence="10">
    <location>
        <begin position="141"/>
        <end position="212"/>
    </location>
</feature>
<evidence type="ECO:0000256" key="9">
    <source>
        <dbReference type="SAM" id="Phobius"/>
    </source>
</evidence>
<reference evidence="11" key="1">
    <citation type="submission" date="2023-10" db="EMBL/GenBank/DDBJ databases">
        <authorList>
            <person name="Chen Y."/>
            <person name="Shah S."/>
            <person name="Dougan E. K."/>
            <person name="Thang M."/>
            <person name="Chan C."/>
        </authorList>
    </citation>
    <scope>NUCLEOTIDE SEQUENCE [LARGE SCALE GENOMIC DNA]</scope>
</reference>
<comment type="caution">
    <text evidence="11">The sequence shown here is derived from an EMBL/GenBank/DDBJ whole genome shotgun (WGS) entry which is preliminary data.</text>
</comment>
<dbReference type="PANTHER" id="PTHR11003">
    <property type="entry name" value="POTASSIUM CHANNEL, SUBFAMILY K"/>
    <property type="match status" value="1"/>
</dbReference>
<keyword evidence="5" id="KW-0406">Ion transport</keyword>
<evidence type="ECO:0000256" key="7">
    <source>
        <dbReference type="ARBA" id="ARBA00023303"/>
    </source>
</evidence>
<evidence type="ECO:0000313" key="11">
    <source>
        <dbReference type="EMBL" id="CAK0886304.1"/>
    </source>
</evidence>
<dbReference type="InterPro" id="IPR003280">
    <property type="entry name" value="2pore_dom_K_chnl"/>
</dbReference>
<feature type="transmembrane region" description="Helical" evidence="9">
    <location>
        <begin position="190"/>
        <end position="208"/>
    </location>
</feature>
<dbReference type="PANTHER" id="PTHR11003:SF291">
    <property type="entry name" value="IP11374P"/>
    <property type="match status" value="1"/>
</dbReference>
<accession>A0ABN9WIH8</accession>
<gene>
    <name evidence="11" type="ORF">PCOR1329_LOCUS67690</name>
</gene>
<dbReference type="EMBL" id="CAUYUJ010018785">
    <property type="protein sequence ID" value="CAK0886304.1"/>
    <property type="molecule type" value="Genomic_DNA"/>
</dbReference>
<protein>
    <recommendedName>
        <fullName evidence="10">Potassium channel domain-containing protein</fullName>
    </recommendedName>
</protein>
<evidence type="ECO:0000256" key="8">
    <source>
        <dbReference type="SAM" id="MobiDB-lite"/>
    </source>
</evidence>
<feature type="transmembrane region" description="Helical" evidence="9">
    <location>
        <begin position="89"/>
        <end position="112"/>
    </location>
</feature>
<feature type="domain" description="Potassium channel" evidence="10">
    <location>
        <begin position="278"/>
        <end position="342"/>
    </location>
</feature>
<feature type="region of interest" description="Disordered" evidence="8">
    <location>
        <begin position="1"/>
        <end position="48"/>
    </location>
</feature>
<dbReference type="Gene3D" id="1.10.287.70">
    <property type="match status" value="2"/>
</dbReference>
<dbReference type="InterPro" id="IPR013099">
    <property type="entry name" value="K_chnl_dom"/>
</dbReference>
<keyword evidence="2" id="KW-0813">Transport</keyword>
<dbReference type="SUPFAM" id="SSF81324">
    <property type="entry name" value="Voltage-gated potassium channels"/>
    <property type="match status" value="3"/>
</dbReference>
<evidence type="ECO:0000256" key="1">
    <source>
        <dbReference type="ARBA" id="ARBA00004141"/>
    </source>
</evidence>
<feature type="region of interest" description="Disordered" evidence="8">
    <location>
        <begin position="417"/>
        <end position="442"/>
    </location>
</feature>
<feature type="transmembrane region" description="Helical" evidence="9">
    <location>
        <begin position="133"/>
        <end position="153"/>
    </location>
</feature>
<organism evidence="11 12">
    <name type="scientific">Prorocentrum cordatum</name>
    <dbReference type="NCBI Taxonomy" id="2364126"/>
    <lineage>
        <taxon>Eukaryota</taxon>
        <taxon>Sar</taxon>
        <taxon>Alveolata</taxon>
        <taxon>Dinophyceae</taxon>
        <taxon>Prorocentrales</taxon>
        <taxon>Prorocentraceae</taxon>
        <taxon>Prorocentrum</taxon>
    </lineage>
</organism>
<evidence type="ECO:0000259" key="10">
    <source>
        <dbReference type="Pfam" id="PF07885"/>
    </source>
</evidence>
<dbReference type="Proteomes" id="UP001189429">
    <property type="component" value="Unassembled WGS sequence"/>
</dbReference>
<proteinExistence type="predicted"/>
<dbReference type="Pfam" id="PF07885">
    <property type="entry name" value="Ion_trans_2"/>
    <property type="match status" value="2"/>
</dbReference>
<name>A0ABN9WIH8_9DINO</name>
<keyword evidence="4 9" id="KW-1133">Transmembrane helix</keyword>
<sequence length="442" mass="45170">MSYGSSSAGHPGRRGEPRGRAGRAPRARPPGVGVGRPRGRARGGPARGDAAARVGLRIAGAALLGGGPLPDTMTLTTVGYGQLGPLSPGTRWILCLALPVAVTAAGLLAGQLAERLREPWERLAPSRSRRARLLLPSSSVVLAVSLASGAAFSCWGSQGWTFLDGFYFGAVTVTTVGYGDLSPSETEVEMWLAAALMWTGVVLVSAWLQRIGLEASGLGSLLSRQLPRASGNALPLAAGGRGRGRCGRRCRRLLAERCAELAPESDAGREALAGLVFLAALHAGGAVLFSWLEAWSLADGAYFTAVTLSTVGYGDLCPSHAGSRAATAAFVLVGVPACAELVGSLSCFWAGALAEALEGAPAGSSPERHACLSGGTPEIRSALQGATESISVRDDDTAALRKPDGFTKLSCSAARVPQPGVTSLRSSGAGSPPLRSRQVTAA</sequence>
<evidence type="ECO:0000256" key="6">
    <source>
        <dbReference type="ARBA" id="ARBA00023136"/>
    </source>
</evidence>
<feature type="transmembrane region" description="Helical" evidence="9">
    <location>
        <begin position="159"/>
        <end position="178"/>
    </location>
</feature>
<keyword evidence="7" id="KW-0407">Ion channel</keyword>
<feature type="compositionally biased region" description="Polar residues" evidence="8">
    <location>
        <begin position="420"/>
        <end position="429"/>
    </location>
</feature>
<comment type="subcellular location">
    <subcellularLocation>
        <location evidence="1">Membrane</location>
        <topology evidence="1">Multi-pass membrane protein</topology>
    </subcellularLocation>
</comment>
<keyword evidence="12" id="KW-1185">Reference proteome</keyword>
<evidence type="ECO:0000256" key="4">
    <source>
        <dbReference type="ARBA" id="ARBA00022989"/>
    </source>
</evidence>
<keyword evidence="3 9" id="KW-0812">Transmembrane</keyword>
<keyword evidence="6 9" id="KW-0472">Membrane</keyword>
<evidence type="ECO:0000313" key="12">
    <source>
        <dbReference type="Proteomes" id="UP001189429"/>
    </source>
</evidence>
<evidence type="ECO:0000256" key="2">
    <source>
        <dbReference type="ARBA" id="ARBA00022448"/>
    </source>
</evidence>
<evidence type="ECO:0000256" key="5">
    <source>
        <dbReference type="ARBA" id="ARBA00023065"/>
    </source>
</evidence>
<evidence type="ECO:0000256" key="3">
    <source>
        <dbReference type="ARBA" id="ARBA00022692"/>
    </source>
</evidence>